<name>A0A0V1BQX6_TRISP</name>
<organism evidence="1 2">
    <name type="scientific">Trichinella spiralis</name>
    <name type="common">Trichina worm</name>
    <dbReference type="NCBI Taxonomy" id="6334"/>
    <lineage>
        <taxon>Eukaryota</taxon>
        <taxon>Metazoa</taxon>
        <taxon>Ecdysozoa</taxon>
        <taxon>Nematoda</taxon>
        <taxon>Enoplea</taxon>
        <taxon>Dorylaimia</taxon>
        <taxon>Trichinellida</taxon>
        <taxon>Trichinellidae</taxon>
        <taxon>Trichinella</taxon>
    </lineage>
</organism>
<evidence type="ECO:0000313" key="2">
    <source>
        <dbReference type="Proteomes" id="UP000054776"/>
    </source>
</evidence>
<dbReference type="InParanoid" id="A0A0V1BQX6"/>
<dbReference type="Proteomes" id="UP000054776">
    <property type="component" value="Unassembled WGS sequence"/>
</dbReference>
<sequence length="77" mass="9227">MKSVNEERITVKGSHRNLPISRISAEPEHRTMQMRYINNCKLNDKKCLLQYMRYHHRCFKTMAISKYLSHIFISNKG</sequence>
<gene>
    <name evidence="1" type="ORF">T01_12546</name>
</gene>
<dbReference type="AlphaFoldDB" id="A0A0V1BQX6"/>
<dbReference type="EMBL" id="JYDH01000017">
    <property type="protein sequence ID" value="KRY39701.1"/>
    <property type="molecule type" value="Genomic_DNA"/>
</dbReference>
<protein>
    <submittedName>
        <fullName evidence="1">Uncharacterized protein</fullName>
    </submittedName>
</protein>
<evidence type="ECO:0000313" key="1">
    <source>
        <dbReference type="EMBL" id="KRY39701.1"/>
    </source>
</evidence>
<keyword evidence="2" id="KW-1185">Reference proteome</keyword>
<proteinExistence type="predicted"/>
<comment type="caution">
    <text evidence="1">The sequence shown here is derived from an EMBL/GenBank/DDBJ whole genome shotgun (WGS) entry which is preliminary data.</text>
</comment>
<reference evidence="1 2" key="1">
    <citation type="submission" date="2015-01" db="EMBL/GenBank/DDBJ databases">
        <title>Evolution of Trichinella species and genotypes.</title>
        <authorList>
            <person name="Korhonen P.K."/>
            <person name="Edoardo P."/>
            <person name="Giuseppe L.R."/>
            <person name="Gasser R.B."/>
        </authorList>
    </citation>
    <scope>NUCLEOTIDE SEQUENCE [LARGE SCALE GENOMIC DNA]</scope>
    <source>
        <strain evidence="1">ISS3</strain>
    </source>
</reference>
<accession>A0A0V1BQX6</accession>